<feature type="compositionally biased region" description="Basic and acidic residues" evidence="1">
    <location>
        <begin position="37"/>
        <end position="63"/>
    </location>
</feature>
<feature type="compositionally biased region" description="Basic and acidic residues" evidence="1">
    <location>
        <begin position="74"/>
        <end position="84"/>
    </location>
</feature>
<sequence>MADKSWGLPSTTPPARRASGGAEGLLTRIDARAAAREAAAVEREQQREARRTELAALAEKDPHAAAASRQRGSGRKDVVREQRDTTGYSVVVDEDRIRLLARRGASLAALAATFGLTGDAIEGILNDAA</sequence>
<feature type="region of interest" description="Disordered" evidence="1">
    <location>
        <begin position="1"/>
        <end position="24"/>
    </location>
</feature>
<evidence type="ECO:0000313" key="3">
    <source>
        <dbReference type="Proteomes" id="UP000529795"/>
    </source>
</evidence>
<reference evidence="2 3" key="1">
    <citation type="submission" date="2020-08" db="EMBL/GenBank/DDBJ databases">
        <title>Genomic Encyclopedia of Type Strains, Phase IV (KMG-IV): sequencing the most valuable type-strain genomes for metagenomic binning, comparative biology and taxonomic classification.</title>
        <authorList>
            <person name="Goeker M."/>
        </authorList>
    </citation>
    <scope>NUCLEOTIDE SEQUENCE [LARGE SCALE GENOMIC DNA]</scope>
    <source>
        <strain evidence="2 3">YC6723</strain>
    </source>
</reference>
<evidence type="ECO:0000313" key="2">
    <source>
        <dbReference type="EMBL" id="MBB4155333.1"/>
    </source>
</evidence>
<feature type="region of interest" description="Disordered" evidence="1">
    <location>
        <begin position="37"/>
        <end position="84"/>
    </location>
</feature>
<dbReference type="Proteomes" id="UP000529795">
    <property type="component" value="Unassembled WGS sequence"/>
</dbReference>
<protein>
    <submittedName>
        <fullName evidence="2">Uncharacterized protein</fullName>
    </submittedName>
</protein>
<organism evidence="2 3">
    <name type="scientific">Sphingomonas jinjuensis</name>
    <dbReference type="NCBI Taxonomy" id="535907"/>
    <lineage>
        <taxon>Bacteria</taxon>
        <taxon>Pseudomonadati</taxon>
        <taxon>Pseudomonadota</taxon>
        <taxon>Alphaproteobacteria</taxon>
        <taxon>Sphingomonadales</taxon>
        <taxon>Sphingomonadaceae</taxon>
        <taxon>Sphingomonas</taxon>
    </lineage>
</organism>
<dbReference type="AlphaFoldDB" id="A0A840F7V9"/>
<evidence type="ECO:0000256" key="1">
    <source>
        <dbReference type="SAM" id="MobiDB-lite"/>
    </source>
</evidence>
<gene>
    <name evidence="2" type="ORF">GGQ80_003253</name>
</gene>
<dbReference type="EMBL" id="JACIEV010000011">
    <property type="protein sequence ID" value="MBB4155333.1"/>
    <property type="molecule type" value="Genomic_DNA"/>
</dbReference>
<accession>A0A840F7V9</accession>
<name>A0A840F7V9_9SPHN</name>
<dbReference type="RefSeq" id="WP_183986733.1">
    <property type="nucleotide sequence ID" value="NZ_JACIEV010000011.1"/>
</dbReference>
<comment type="caution">
    <text evidence="2">The sequence shown here is derived from an EMBL/GenBank/DDBJ whole genome shotgun (WGS) entry which is preliminary data.</text>
</comment>
<keyword evidence="3" id="KW-1185">Reference proteome</keyword>
<proteinExistence type="predicted"/>